<proteinExistence type="predicted"/>
<sequence>MNKLKKKLTGGVRSEVLDWSGSLYKTLDSYINEYILNNDNNFSKKRCIYFIYILDHITLKITESHGFDVSNMIQGSINNFVNSSLESNDCDLFSRHTDFNEINGTTNKIKCLSVENPLGAEAQDGLSENPHTTPSHNTISFSFTLVGFVVISFLLYRLTPLKPWLHKMILRKKNIVNNINSEDEYISENISEYLEKNSSNCDLRVLYKKLIYS</sequence>
<evidence type="ECO:0000313" key="2">
    <source>
        <dbReference type="EMBL" id="SBS98975.1"/>
    </source>
</evidence>
<protein>
    <submittedName>
        <fullName evidence="2">PIR Superfamily Protein</fullName>
    </submittedName>
</protein>
<dbReference type="Proteomes" id="UP000078546">
    <property type="component" value="Unassembled WGS sequence"/>
</dbReference>
<dbReference type="Pfam" id="PF05795">
    <property type="entry name" value="Plasmodium_Vir"/>
    <property type="match status" value="1"/>
</dbReference>
<evidence type="ECO:0000313" key="3">
    <source>
        <dbReference type="Proteomes" id="UP000078546"/>
    </source>
</evidence>
<keyword evidence="1" id="KW-0812">Transmembrane</keyword>
<evidence type="ECO:0000256" key="1">
    <source>
        <dbReference type="SAM" id="Phobius"/>
    </source>
</evidence>
<gene>
    <name evidence="2" type="ORF">POVCU1_049950</name>
</gene>
<feature type="transmembrane region" description="Helical" evidence="1">
    <location>
        <begin position="139"/>
        <end position="158"/>
    </location>
</feature>
<dbReference type="EMBL" id="FLQV01001055">
    <property type="protein sequence ID" value="SBS98975.1"/>
    <property type="molecule type" value="Genomic_DNA"/>
</dbReference>
<organism evidence="2 3">
    <name type="scientific">Plasmodium ovale curtisi</name>
    <dbReference type="NCBI Taxonomy" id="864141"/>
    <lineage>
        <taxon>Eukaryota</taxon>
        <taxon>Sar</taxon>
        <taxon>Alveolata</taxon>
        <taxon>Apicomplexa</taxon>
        <taxon>Aconoidasida</taxon>
        <taxon>Haemosporida</taxon>
        <taxon>Plasmodiidae</taxon>
        <taxon>Plasmodium</taxon>
        <taxon>Plasmodium (Plasmodium)</taxon>
    </lineage>
</organism>
<accession>A0A1A8X2Y4</accession>
<reference evidence="3" key="1">
    <citation type="submission" date="2016-05" db="EMBL/GenBank/DDBJ databases">
        <authorList>
            <person name="Naeem Raeece"/>
        </authorList>
    </citation>
    <scope>NUCLEOTIDE SEQUENCE [LARGE SCALE GENOMIC DNA]</scope>
</reference>
<keyword evidence="1" id="KW-0472">Membrane</keyword>
<keyword evidence="1" id="KW-1133">Transmembrane helix</keyword>
<name>A0A1A8X2Y4_PLAOA</name>
<dbReference type="AlphaFoldDB" id="A0A1A8X2Y4"/>
<dbReference type="InterPro" id="IPR008780">
    <property type="entry name" value="Plasmodium_Vir"/>
</dbReference>